<dbReference type="Pfam" id="PF25121">
    <property type="entry name" value="RRM_ESF1"/>
    <property type="match status" value="1"/>
</dbReference>
<evidence type="ECO:0000256" key="3">
    <source>
        <dbReference type="ARBA" id="ARBA00023054"/>
    </source>
</evidence>
<dbReference type="EMBL" id="HACA01014239">
    <property type="protein sequence ID" value="CDW31600.1"/>
    <property type="molecule type" value="Transcribed_RNA"/>
</dbReference>
<evidence type="ECO:0000256" key="4">
    <source>
        <dbReference type="ARBA" id="ARBA00023242"/>
    </source>
</evidence>
<proteinExistence type="inferred from homology"/>
<feature type="compositionally biased region" description="Basic and acidic residues" evidence="5">
    <location>
        <begin position="85"/>
        <end position="95"/>
    </location>
</feature>
<evidence type="ECO:0000256" key="5">
    <source>
        <dbReference type="SAM" id="MobiDB-lite"/>
    </source>
</evidence>
<evidence type="ECO:0000256" key="2">
    <source>
        <dbReference type="ARBA" id="ARBA00009087"/>
    </source>
</evidence>
<feature type="domain" description="NUC153" evidence="6">
    <location>
        <begin position="540"/>
        <end position="568"/>
    </location>
</feature>
<dbReference type="OrthoDB" id="431825at2759"/>
<organism evidence="8">
    <name type="scientific">Lepeophtheirus salmonis</name>
    <name type="common">Salmon louse</name>
    <name type="synonym">Caligus salmonis</name>
    <dbReference type="NCBI Taxonomy" id="72036"/>
    <lineage>
        <taxon>Eukaryota</taxon>
        <taxon>Metazoa</taxon>
        <taxon>Ecdysozoa</taxon>
        <taxon>Arthropoda</taxon>
        <taxon>Crustacea</taxon>
        <taxon>Multicrustacea</taxon>
        <taxon>Hexanauplia</taxon>
        <taxon>Copepoda</taxon>
        <taxon>Siphonostomatoida</taxon>
        <taxon>Caligidae</taxon>
        <taxon>Lepeophtheirus</taxon>
    </lineage>
</organism>
<feature type="region of interest" description="Disordered" evidence="5">
    <location>
        <begin position="47"/>
        <end position="140"/>
    </location>
</feature>
<dbReference type="AlphaFoldDB" id="A0A0K2U0I1"/>
<dbReference type="GO" id="GO:0003723">
    <property type="term" value="F:RNA binding"/>
    <property type="evidence" value="ECO:0007669"/>
    <property type="project" value="TreeGrafter"/>
</dbReference>
<feature type="compositionally biased region" description="Acidic residues" evidence="5">
    <location>
        <begin position="439"/>
        <end position="449"/>
    </location>
</feature>
<accession>A0A0K2U0I1</accession>
<dbReference type="GO" id="GO:0005730">
    <property type="term" value="C:nucleolus"/>
    <property type="evidence" value="ECO:0007669"/>
    <property type="project" value="UniProtKB-SubCell"/>
</dbReference>
<comment type="subcellular location">
    <subcellularLocation>
        <location evidence="1">Nucleus</location>
        <location evidence="1">Nucleolus</location>
    </subcellularLocation>
</comment>
<sequence length="619" mass="71951">MSGEDSRFKSFSVDPRFRSVPKKQKKVKIDPRFKDVFKEKFAGPSVSIDKRGRSKKARGDTGEDLKRFYRLEGGSSSEEEEEENESKTENKDWARGETILTDSSSEESDSNEDSDSEEEVEETVFDKWGELDADAERTDDETTRRLAICNMDWDRIGAKDLFLALSSFLPSSGSLLKVKLYLSDFGAERSKMDDVMGPEELRANRNKELTEEQMNERVRQYQVNRLKYYYAVAEFDSPDSASRVYEECDGMEFELSACRFDLRFIPDDVEFNEREPKEICDSLPEDEKYEAKEFETTALQKGKVDLTWDETDPKRTALMQKAFQNDEDDEALQAFINNSDDDEENICEEELDHSDEEDVVEKYRALLADVQEANEKKEEEKGGNMQITWNPDAEKKSKSSKNKGDLTPWEQYLEKRKMKQQGKREARRQSNKGETEQAFSDDEVPDGFDDPFFNTDPSQNDSRQKSNKSKKKKIPYETEEVNPDLNLLVMDEDEKNHFDYKEIVKREGNEGKKKKKGKKNHSQEENGSVQADNFTLDLKDPRFQAIFDDPDYNVDPSHPNFKKTKSMKEIISEKQKRILELDEDSQPVPKRKAQVSEIDKLVKSVKMNARMKRKKMTKK</sequence>
<dbReference type="InterPro" id="IPR056750">
    <property type="entry name" value="RRM_ESF1"/>
</dbReference>
<comment type="similarity">
    <text evidence="2">Belongs to the ESF1 family.</text>
</comment>
<evidence type="ECO:0000313" key="8">
    <source>
        <dbReference type="EMBL" id="CDW31600.1"/>
    </source>
</evidence>
<reference evidence="8" key="1">
    <citation type="submission" date="2014-05" db="EMBL/GenBank/DDBJ databases">
        <authorList>
            <person name="Chronopoulou M."/>
        </authorList>
    </citation>
    <scope>NUCLEOTIDE SEQUENCE</scope>
    <source>
        <tissue evidence="8">Whole organism</tissue>
    </source>
</reference>
<keyword evidence="4" id="KW-0539">Nucleus</keyword>
<feature type="compositionally biased region" description="Basic and acidic residues" evidence="5">
    <location>
        <begin position="373"/>
        <end position="382"/>
    </location>
</feature>
<dbReference type="PANTHER" id="PTHR12202:SF0">
    <property type="entry name" value="ESF1 HOMOLOG"/>
    <property type="match status" value="1"/>
</dbReference>
<feature type="region of interest" description="Disordered" evidence="5">
    <location>
        <begin position="547"/>
        <end position="567"/>
    </location>
</feature>
<feature type="region of interest" description="Disordered" evidence="5">
    <location>
        <begin position="373"/>
        <end position="488"/>
    </location>
</feature>
<dbReference type="Pfam" id="PF08159">
    <property type="entry name" value="NUC153"/>
    <property type="match status" value="1"/>
</dbReference>
<evidence type="ECO:0000259" key="6">
    <source>
        <dbReference type="Pfam" id="PF08159"/>
    </source>
</evidence>
<evidence type="ECO:0000259" key="7">
    <source>
        <dbReference type="Pfam" id="PF25121"/>
    </source>
</evidence>
<feature type="compositionally biased region" description="Basic and acidic residues" evidence="5">
    <location>
        <begin position="57"/>
        <end position="70"/>
    </location>
</feature>
<dbReference type="GO" id="GO:0006364">
    <property type="term" value="P:rRNA processing"/>
    <property type="evidence" value="ECO:0007669"/>
    <property type="project" value="InterPro"/>
</dbReference>
<feature type="compositionally biased region" description="Basic and acidic residues" evidence="5">
    <location>
        <begin position="124"/>
        <end position="140"/>
    </location>
</feature>
<feature type="domain" description="ESF1 RRM" evidence="7">
    <location>
        <begin position="143"/>
        <end position="280"/>
    </location>
</feature>
<evidence type="ECO:0000256" key="1">
    <source>
        <dbReference type="ARBA" id="ARBA00004604"/>
    </source>
</evidence>
<keyword evidence="3" id="KW-0175">Coiled coil</keyword>
<feature type="region of interest" description="Disordered" evidence="5">
    <location>
        <begin position="500"/>
        <end position="535"/>
    </location>
</feature>
<name>A0A0K2U0I1_LEPSM</name>
<feature type="compositionally biased region" description="Basic and acidic residues" evidence="5">
    <location>
        <begin position="422"/>
        <end position="435"/>
    </location>
</feature>
<dbReference type="PANTHER" id="PTHR12202">
    <property type="entry name" value="ESF1 HOMOLOG"/>
    <property type="match status" value="1"/>
</dbReference>
<dbReference type="InterPro" id="IPR039754">
    <property type="entry name" value="Esf1"/>
</dbReference>
<protein>
    <submittedName>
        <fullName evidence="8">ESF1 homolog [Nasonia vitripennis]</fullName>
    </submittedName>
</protein>
<dbReference type="InterPro" id="IPR012580">
    <property type="entry name" value="NUC153"/>
</dbReference>
<feature type="compositionally biased region" description="Basic and acidic residues" evidence="5">
    <location>
        <begin position="500"/>
        <end position="511"/>
    </location>
</feature>
<feature type="compositionally biased region" description="Acidic residues" evidence="5">
    <location>
        <begin position="104"/>
        <end position="123"/>
    </location>
</feature>